<dbReference type="PANTHER" id="PTHR45801">
    <property type="entry name" value="OS07G0101800 PROTEIN"/>
    <property type="match status" value="1"/>
</dbReference>
<evidence type="ECO:0000256" key="5">
    <source>
        <dbReference type="ARBA" id="ARBA00023015"/>
    </source>
</evidence>
<keyword evidence="6" id="KW-0804">Transcription</keyword>
<evidence type="ECO:0000256" key="4">
    <source>
        <dbReference type="ARBA" id="ARBA00022833"/>
    </source>
</evidence>
<dbReference type="SMART" id="SM00355">
    <property type="entry name" value="ZnF_C2H2"/>
    <property type="match status" value="1"/>
</dbReference>
<comment type="caution">
    <text evidence="11">The sequence shown here is derived from an EMBL/GenBank/DDBJ whole genome shotgun (WGS) entry which is preliminary data.</text>
</comment>
<evidence type="ECO:0000256" key="6">
    <source>
        <dbReference type="ARBA" id="ARBA00023163"/>
    </source>
</evidence>
<dbReference type="GO" id="GO:0008270">
    <property type="term" value="F:zinc ion binding"/>
    <property type="evidence" value="ECO:0007669"/>
    <property type="project" value="UniProtKB-KW"/>
</dbReference>
<organism evidence="11 12">
    <name type="scientific">Dillenia turbinata</name>
    <dbReference type="NCBI Taxonomy" id="194707"/>
    <lineage>
        <taxon>Eukaryota</taxon>
        <taxon>Viridiplantae</taxon>
        <taxon>Streptophyta</taxon>
        <taxon>Embryophyta</taxon>
        <taxon>Tracheophyta</taxon>
        <taxon>Spermatophyta</taxon>
        <taxon>Magnoliopsida</taxon>
        <taxon>eudicotyledons</taxon>
        <taxon>Gunneridae</taxon>
        <taxon>Pentapetalae</taxon>
        <taxon>Dilleniales</taxon>
        <taxon>Dilleniaceae</taxon>
        <taxon>Dillenia</taxon>
    </lineage>
</organism>
<evidence type="ECO:0000313" key="12">
    <source>
        <dbReference type="Proteomes" id="UP001370490"/>
    </source>
</evidence>
<accession>A0AAN8VWU2</accession>
<feature type="domain" description="C2H2-type" evidence="10">
    <location>
        <begin position="80"/>
        <end position="107"/>
    </location>
</feature>
<evidence type="ECO:0000256" key="3">
    <source>
        <dbReference type="ARBA" id="ARBA00022771"/>
    </source>
</evidence>
<dbReference type="EMBL" id="JBAMMX010000008">
    <property type="protein sequence ID" value="KAK6934992.1"/>
    <property type="molecule type" value="Genomic_DNA"/>
</dbReference>
<dbReference type="Proteomes" id="UP001370490">
    <property type="component" value="Unassembled WGS sequence"/>
</dbReference>
<dbReference type="PROSITE" id="PS50157">
    <property type="entry name" value="ZINC_FINGER_C2H2_2"/>
    <property type="match status" value="1"/>
</dbReference>
<comment type="subcellular location">
    <subcellularLocation>
        <location evidence="1">Nucleus</location>
    </subcellularLocation>
</comment>
<proteinExistence type="predicted"/>
<dbReference type="PROSITE" id="PS00028">
    <property type="entry name" value="ZINC_FINGER_C2H2_1"/>
    <property type="match status" value="1"/>
</dbReference>
<sequence length="259" mass="28117">MAAELSLLSLTQVQRLANNNQQPDLSSTPTATTWMWNPSSSKQPAGFASSQDQEDDSWEVRAFAEDTGSAMGTTWPPRSYTCTFCRREFRSAQALGGHMNVHRRDRARLHQAQPSSATTSSTTNSSTLLIPTHEFVANGGLCVLYPIPNPNGVFTGTNSTTINANGCIETPSTLLSISPYPPPNNHHLISPTQPQPPPIGFPVSQQMGIQYSTYCHSGHNAAEPSSNDNKNGNSYDDCKKEAAIEELDLELRLGQRASP</sequence>
<evidence type="ECO:0000256" key="9">
    <source>
        <dbReference type="SAM" id="MobiDB-lite"/>
    </source>
</evidence>
<evidence type="ECO:0000256" key="2">
    <source>
        <dbReference type="ARBA" id="ARBA00022723"/>
    </source>
</evidence>
<gene>
    <name evidence="11" type="ORF">RJ641_035147</name>
</gene>
<keyword evidence="5" id="KW-0805">Transcription regulation</keyword>
<dbReference type="InterPro" id="IPR036236">
    <property type="entry name" value="Znf_C2H2_sf"/>
</dbReference>
<name>A0AAN8VWU2_9MAGN</name>
<keyword evidence="12" id="KW-1185">Reference proteome</keyword>
<feature type="region of interest" description="Disordered" evidence="9">
    <location>
        <begin position="19"/>
        <end position="57"/>
    </location>
</feature>
<dbReference type="GO" id="GO:0005634">
    <property type="term" value="C:nucleus"/>
    <property type="evidence" value="ECO:0007669"/>
    <property type="project" value="UniProtKB-SubCell"/>
</dbReference>
<dbReference type="Pfam" id="PF13912">
    <property type="entry name" value="zf-C2H2_6"/>
    <property type="match status" value="1"/>
</dbReference>
<evidence type="ECO:0000313" key="11">
    <source>
        <dbReference type="EMBL" id="KAK6934992.1"/>
    </source>
</evidence>
<keyword evidence="3 8" id="KW-0863">Zinc-finger</keyword>
<dbReference type="InterPro" id="IPR052426">
    <property type="entry name" value="Plant_dev_regulator"/>
</dbReference>
<evidence type="ECO:0000259" key="10">
    <source>
        <dbReference type="PROSITE" id="PS50157"/>
    </source>
</evidence>
<evidence type="ECO:0000256" key="7">
    <source>
        <dbReference type="ARBA" id="ARBA00023242"/>
    </source>
</evidence>
<protein>
    <recommendedName>
        <fullName evidence="10">C2H2-type domain-containing protein</fullName>
    </recommendedName>
</protein>
<dbReference type="Gene3D" id="3.30.160.60">
    <property type="entry name" value="Classic Zinc Finger"/>
    <property type="match status" value="1"/>
</dbReference>
<dbReference type="SUPFAM" id="SSF57667">
    <property type="entry name" value="beta-beta-alpha zinc fingers"/>
    <property type="match status" value="1"/>
</dbReference>
<evidence type="ECO:0000256" key="1">
    <source>
        <dbReference type="ARBA" id="ARBA00004123"/>
    </source>
</evidence>
<reference evidence="11 12" key="1">
    <citation type="submission" date="2023-12" db="EMBL/GenBank/DDBJ databases">
        <title>A high-quality genome assembly for Dillenia turbinata (Dilleniales).</title>
        <authorList>
            <person name="Chanderbali A."/>
        </authorList>
    </citation>
    <scope>NUCLEOTIDE SEQUENCE [LARGE SCALE GENOMIC DNA]</scope>
    <source>
        <strain evidence="11">LSX21</strain>
        <tissue evidence="11">Leaf</tissue>
    </source>
</reference>
<keyword evidence="7" id="KW-0539">Nucleus</keyword>
<keyword evidence="2" id="KW-0479">Metal-binding</keyword>
<feature type="compositionally biased region" description="Polar residues" evidence="9">
    <location>
        <begin position="19"/>
        <end position="51"/>
    </location>
</feature>
<evidence type="ECO:0000256" key="8">
    <source>
        <dbReference type="PROSITE-ProRule" id="PRU00042"/>
    </source>
</evidence>
<keyword evidence="4" id="KW-0862">Zinc</keyword>
<dbReference type="InterPro" id="IPR013087">
    <property type="entry name" value="Znf_C2H2_type"/>
</dbReference>
<dbReference type="AlphaFoldDB" id="A0AAN8VWU2"/>
<dbReference type="PANTHER" id="PTHR45801:SF5">
    <property type="entry name" value="OS05G0286100 PROTEIN"/>
    <property type="match status" value="1"/>
</dbReference>